<reference evidence="2 3" key="1">
    <citation type="submission" date="2022-12" db="EMBL/GenBank/DDBJ databases">
        <title>Chromosome-level genome of Tegillarca granosa.</title>
        <authorList>
            <person name="Kim J."/>
        </authorList>
    </citation>
    <scope>NUCLEOTIDE SEQUENCE [LARGE SCALE GENOMIC DNA]</scope>
    <source>
        <strain evidence="2">Teg-2019</strain>
        <tissue evidence="2">Adductor muscle</tissue>
    </source>
</reference>
<gene>
    <name evidence="2" type="ORF">KUTeg_011692</name>
</gene>
<evidence type="ECO:0000256" key="1">
    <source>
        <dbReference type="SAM" id="SignalP"/>
    </source>
</evidence>
<protein>
    <submittedName>
        <fullName evidence="2">Uncharacterized protein</fullName>
    </submittedName>
</protein>
<name>A0ABQ9F0P0_TEGGR</name>
<feature type="signal peptide" evidence="1">
    <location>
        <begin position="1"/>
        <end position="19"/>
    </location>
</feature>
<dbReference type="Proteomes" id="UP001217089">
    <property type="component" value="Unassembled WGS sequence"/>
</dbReference>
<organism evidence="2 3">
    <name type="scientific">Tegillarca granosa</name>
    <name type="common">Malaysian cockle</name>
    <name type="synonym">Anadara granosa</name>
    <dbReference type="NCBI Taxonomy" id="220873"/>
    <lineage>
        <taxon>Eukaryota</taxon>
        <taxon>Metazoa</taxon>
        <taxon>Spiralia</taxon>
        <taxon>Lophotrochozoa</taxon>
        <taxon>Mollusca</taxon>
        <taxon>Bivalvia</taxon>
        <taxon>Autobranchia</taxon>
        <taxon>Pteriomorphia</taxon>
        <taxon>Arcoida</taxon>
        <taxon>Arcoidea</taxon>
        <taxon>Arcidae</taxon>
        <taxon>Tegillarca</taxon>
    </lineage>
</organism>
<feature type="chain" id="PRO_5045085466" evidence="1">
    <location>
        <begin position="20"/>
        <end position="278"/>
    </location>
</feature>
<evidence type="ECO:0000313" key="2">
    <source>
        <dbReference type="EMBL" id="KAJ8309827.1"/>
    </source>
</evidence>
<evidence type="ECO:0000313" key="3">
    <source>
        <dbReference type="Proteomes" id="UP001217089"/>
    </source>
</evidence>
<accession>A0ABQ9F0P0</accession>
<sequence>MKFLAAVTICLVLSAGAQANFLDDLKTSLSGVGDAFKQTFSGVVEQGKTLGTQLLGQLSQQGTQLLGQAAQSLLLNVMNNLQSPAPAATKKRDLASLVSKAESTVQNVKQMFTTGLTKYQGLFETALNKLNTLVSNMESLPVDKLVSSVDSVVATHNSLADNLLKGLVQNIAQQLTSTAGSMSNKRDLSSLLGTVTSGLEEFLKPNVDVLKQILTNVGDNLKQTATQMQGSVDQTVSGLTQQVLGHLSNFQLTGQDLLSKSQLAVNTLKTLVDQSLKQ</sequence>
<proteinExistence type="predicted"/>
<dbReference type="EMBL" id="JARBDR010000640">
    <property type="protein sequence ID" value="KAJ8309827.1"/>
    <property type="molecule type" value="Genomic_DNA"/>
</dbReference>
<keyword evidence="3" id="KW-1185">Reference proteome</keyword>
<comment type="caution">
    <text evidence="2">The sequence shown here is derived from an EMBL/GenBank/DDBJ whole genome shotgun (WGS) entry which is preliminary data.</text>
</comment>
<keyword evidence="1" id="KW-0732">Signal</keyword>